<dbReference type="SUPFAM" id="SSF56801">
    <property type="entry name" value="Acetyl-CoA synthetase-like"/>
    <property type="match status" value="1"/>
</dbReference>
<feature type="domain" description="AMP-dependent synthetase/ligase" evidence="1">
    <location>
        <begin position="10"/>
        <end position="388"/>
    </location>
</feature>
<protein>
    <submittedName>
        <fullName evidence="2">Acyl--CoA ligase</fullName>
    </submittedName>
</protein>
<dbReference type="AlphaFoldDB" id="A0A939LNS5"/>
<dbReference type="InterPro" id="IPR000873">
    <property type="entry name" value="AMP-dep_synth/lig_dom"/>
</dbReference>
<reference evidence="2" key="1">
    <citation type="submission" date="2021-03" db="EMBL/GenBank/DDBJ databases">
        <title>Actinotalea soli sp. nov., isolated from soil.</title>
        <authorList>
            <person name="Ping W."/>
            <person name="Zhang J."/>
        </authorList>
    </citation>
    <scope>NUCLEOTIDE SEQUENCE</scope>
    <source>
        <strain evidence="2">BY-33</strain>
    </source>
</reference>
<dbReference type="PANTHER" id="PTHR43767">
    <property type="entry name" value="LONG-CHAIN-FATTY-ACID--COA LIGASE"/>
    <property type="match status" value="1"/>
</dbReference>
<keyword evidence="3" id="KW-1185">Reference proteome</keyword>
<dbReference type="InterPro" id="IPR050237">
    <property type="entry name" value="ATP-dep_AMP-bd_enzyme"/>
</dbReference>
<evidence type="ECO:0000313" key="2">
    <source>
        <dbReference type="EMBL" id="MBO1750798.1"/>
    </source>
</evidence>
<dbReference type="EMBL" id="JAGEMK010000001">
    <property type="protein sequence ID" value="MBO1750798.1"/>
    <property type="molecule type" value="Genomic_DNA"/>
</dbReference>
<dbReference type="CDD" id="cd04433">
    <property type="entry name" value="AFD_class_I"/>
    <property type="match status" value="1"/>
</dbReference>
<proteinExistence type="predicted"/>
<evidence type="ECO:0000313" key="3">
    <source>
        <dbReference type="Proteomes" id="UP000664209"/>
    </source>
</evidence>
<dbReference type="Proteomes" id="UP000664209">
    <property type="component" value="Unassembled WGS sequence"/>
</dbReference>
<comment type="caution">
    <text evidence="2">The sequence shown here is derived from an EMBL/GenBank/DDBJ whole genome shotgun (WGS) entry which is preliminary data.</text>
</comment>
<dbReference type="InterPro" id="IPR045851">
    <property type="entry name" value="AMP-bd_C_sf"/>
</dbReference>
<dbReference type="InterPro" id="IPR042099">
    <property type="entry name" value="ANL_N_sf"/>
</dbReference>
<dbReference type="PANTHER" id="PTHR43767:SF1">
    <property type="entry name" value="NONRIBOSOMAL PEPTIDE SYNTHASE PES1 (EUROFUNG)-RELATED"/>
    <property type="match status" value="1"/>
</dbReference>
<dbReference type="RefSeq" id="WP_208054412.1">
    <property type="nucleotide sequence ID" value="NZ_JAGEMK010000001.1"/>
</dbReference>
<evidence type="ECO:0000259" key="1">
    <source>
        <dbReference type="Pfam" id="PF00501"/>
    </source>
</evidence>
<name>A0A939LNS5_9CELL</name>
<accession>A0A939LNS5</accession>
<dbReference type="Pfam" id="PF00501">
    <property type="entry name" value="AMP-binding"/>
    <property type="match status" value="1"/>
</dbReference>
<dbReference type="Gene3D" id="3.40.50.12780">
    <property type="entry name" value="N-terminal domain of ligase-like"/>
    <property type="match status" value="1"/>
</dbReference>
<dbReference type="GO" id="GO:0016878">
    <property type="term" value="F:acid-thiol ligase activity"/>
    <property type="evidence" value="ECO:0007669"/>
    <property type="project" value="UniProtKB-ARBA"/>
</dbReference>
<organism evidence="2 3">
    <name type="scientific">Actinotalea soli</name>
    <dbReference type="NCBI Taxonomy" id="2819234"/>
    <lineage>
        <taxon>Bacteria</taxon>
        <taxon>Bacillati</taxon>
        <taxon>Actinomycetota</taxon>
        <taxon>Actinomycetes</taxon>
        <taxon>Micrococcales</taxon>
        <taxon>Cellulomonadaceae</taxon>
        <taxon>Actinotalea</taxon>
    </lineage>
</organism>
<sequence>MSHLVDLVLAQCERTPEAVALRWWGSTTGRERRTPVEVTYRSLARQVEATATGLSRHGLRPGGRVLFSVRPRPEGVVLALGVVRARGAVVFVDPGSTPELFAARLAAAAPTMAATESLLHALATGPLRGVARRRGLLLPRWAQLDLQHLHTGPRLPGVPRGSVRAAALARPAAAATGSWQVDGTDGQGAGHAEDEALVVFTSGTTDAPRAVVHTAGSLAAATELLGAVHRLEPGEEVHTDQMLLGLPALLSGATWSIPARAPAQDVVSFAARAADAASTYLVPADVTALLDAVEAGRAPARSARRVLVGGAPVTAALLARAVRVLPETRWTGVYGMTEILPVAVVEAEEKLAHTGEGDLVGRVLPGVEVRIDGEELVLSGPSLMRGYLGASPVTEHRSGDLARVQDGRLVLVGRARDMIIRGTVNIYPGLHEPRLARLPGVRAAALVGVPQEDGDERVVLVVEGDRTTADALPSARTPLTSAVTHQLPEVLDHGALPDAVVQVGRMPVAGRSRKPDRRALVTLVQPLLGPEQGR</sequence>
<keyword evidence="2" id="KW-0436">Ligase</keyword>
<gene>
    <name evidence="2" type="ORF">J4G33_03175</name>
</gene>
<dbReference type="Gene3D" id="3.30.300.30">
    <property type="match status" value="1"/>
</dbReference>